<evidence type="ECO:0000259" key="2">
    <source>
        <dbReference type="PROSITE" id="PS50144"/>
    </source>
</evidence>
<dbReference type="InterPro" id="IPR008974">
    <property type="entry name" value="TRAF-like"/>
</dbReference>
<dbReference type="Gene3D" id="2.60.210.10">
    <property type="entry name" value="Apoptosis, Tumor Necrosis Factor Receptor Associated Protein 2, Chain A"/>
    <property type="match status" value="1"/>
</dbReference>
<evidence type="ECO:0000313" key="4">
    <source>
        <dbReference type="Proteomes" id="UP001497382"/>
    </source>
</evidence>
<dbReference type="InterPro" id="IPR000210">
    <property type="entry name" value="BTB/POZ_dom"/>
</dbReference>
<protein>
    <submittedName>
        <fullName evidence="3">Uncharacterized protein</fullName>
    </submittedName>
</protein>
<comment type="caution">
    <text evidence="3">The sequence shown here is derived from an EMBL/GenBank/DDBJ whole genome shotgun (WGS) entry which is preliminary data.</text>
</comment>
<sequence length="510" mass="59148">MDEGRKEYKFLWFVENYSCNTAINNEAINSPKFSFDGMEGITFDLYLYPKGFRQEGKGNVSLFLRRCEADDGPKDVLVKFELSFLALDGSALQSRNFEIKLSRNHMHGSYQFVQRDEIHLRRKTEYLSKDTLRVCCKIWKGEGDVRIIEQISARTQILLEKISFLHTVEDFSTLKPDVKNKFEISSNSKENGVITSNLYFTSCSCEEMMIEILLPDAKKLLRKCKLFLLDRSGNLTDCGGVDYGYNVTRMNVHKLPLTLRREVILNNKSEYLPDDKLLLICEFIFSLGLIVQRIEEIIHELPLTAFKKKNNIFYIKDIYNSTDIVSEYSSALEDMKTIYINQRFSDVELKTKTKSFKAHKNVLCARSPVFEAMLSNDMKEKNTNCIQIDDLENDTVHQLLLFLYSDKIENIQWKSATQLYYAADKYQIGKLKAMCSSFMTENLSASNASDLLLLSDTHNDSNLKKVVEDFILNHEDLVFGSEEWEKLIETHPLLVIKTMHLKYKRKNEAN</sequence>
<organism evidence="3 4">
    <name type="scientific">Larinioides sclopetarius</name>
    <dbReference type="NCBI Taxonomy" id="280406"/>
    <lineage>
        <taxon>Eukaryota</taxon>
        <taxon>Metazoa</taxon>
        <taxon>Ecdysozoa</taxon>
        <taxon>Arthropoda</taxon>
        <taxon>Chelicerata</taxon>
        <taxon>Arachnida</taxon>
        <taxon>Araneae</taxon>
        <taxon>Araneomorphae</taxon>
        <taxon>Entelegynae</taxon>
        <taxon>Araneoidea</taxon>
        <taxon>Araneidae</taxon>
        <taxon>Larinioides</taxon>
    </lineage>
</organism>
<dbReference type="SUPFAM" id="SSF54695">
    <property type="entry name" value="POZ domain"/>
    <property type="match status" value="1"/>
</dbReference>
<feature type="domain" description="BTB" evidence="1">
    <location>
        <begin position="345"/>
        <end position="412"/>
    </location>
</feature>
<name>A0AAV2B6L0_9ARAC</name>
<dbReference type="Pfam" id="PF00651">
    <property type="entry name" value="BTB"/>
    <property type="match status" value="1"/>
</dbReference>
<dbReference type="SMART" id="SM00225">
    <property type="entry name" value="BTB"/>
    <property type="match status" value="1"/>
</dbReference>
<evidence type="ECO:0000259" key="1">
    <source>
        <dbReference type="PROSITE" id="PS50097"/>
    </source>
</evidence>
<dbReference type="FunFam" id="3.30.710.10:FF:000159">
    <property type="entry name" value="Speckle-type POZ protein B"/>
    <property type="match status" value="1"/>
</dbReference>
<proteinExistence type="predicted"/>
<dbReference type="GO" id="GO:0030163">
    <property type="term" value="P:protein catabolic process"/>
    <property type="evidence" value="ECO:0007669"/>
    <property type="project" value="UniProtKB-ARBA"/>
</dbReference>
<keyword evidence="4" id="KW-1185">Reference proteome</keyword>
<dbReference type="Pfam" id="PF22486">
    <property type="entry name" value="MATH_2"/>
    <property type="match status" value="1"/>
</dbReference>
<dbReference type="SUPFAM" id="SSF49599">
    <property type="entry name" value="TRAF domain-like"/>
    <property type="match status" value="1"/>
</dbReference>
<dbReference type="PROSITE" id="PS50144">
    <property type="entry name" value="MATH"/>
    <property type="match status" value="1"/>
</dbReference>
<dbReference type="Proteomes" id="UP001497382">
    <property type="component" value="Unassembled WGS sequence"/>
</dbReference>
<dbReference type="InterPro" id="IPR002083">
    <property type="entry name" value="MATH/TRAF_dom"/>
</dbReference>
<dbReference type="InterPro" id="IPR011333">
    <property type="entry name" value="SKP1/BTB/POZ_sf"/>
</dbReference>
<dbReference type="Gene3D" id="1.25.40.420">
    <property type="match status" value="1"/>
</dbReference>
<dbReference type="PROSITE" id="PS50097">
    <property type="entry name" value="BTB"/>
    <property type="match status" value="1"/>
</dbReference>
<dbReference type="AlphaFoldDB" id="A0AAV2B6L0"/>
<gene>
    <name evidence="3" type="ORF">LARSCL_LOCUS17320</name>
</gene>
<reference evidence="3 4" key="1">
    <citation type="submission" date="2024-04" db="EMBL/GenBank/DDBJ databases">
        <authorList>
            <person name="Rising A."/>
            <person name="Reimegard J."/>
            <person name="Sonavane S."/>
            <person name="Akerstrom W."/>
            <person name="Nylinder S."/>
            <person name="Hedman E."/>
            <person name="Kallberg Y."/>
        </authorList>
    </citation>
    <scope>NUCLEOTIDE SEQUENCE [LARGE SCALE GENOMIC DNA]</scope>
</reference>
<dbReference type="EMBL" id="CAXIEN010000294">
    <property type="protein sequence ID" value="CAL1291863.1"/>
    <property type="molecule type" value="Genomic_DNA"/>
</dbReference>
<dbReference type="CDD" id="cd00121">
    <property type="entry name" value="MATH"/>
    <property type="match status" value="1"/>
</dbReference>
<evidence type="ECO:0000313" key="3">
    <source>
        <dbReference type="EMBL" id="CAL1291863.1"/>
    </source>
</evidence>
<dbReference type="PANTHER" id="PTHR24413">
    <property type="entry name" value="SPECKLE-TYPE POZ PROTEIN"/>
    <property type="match status" value="1"/>
</dbReference>
<dbReference type="Gene3D" id="3.30.710.10">
    <property type="entry name" value="Potassium Channel Kv1.1, Chain A"/>
    <property type="match status" value="1"/>
</dbReference>
<accession>A0AAV2B6L0</accession>
<feature type="domain" description="MATH" evidence="2">
    <location>
        <begin position="7"/>
        <end position="138"/>
    </location>
</feature>